<dbReference type="SUPFAM" id="SSF49265">
    <property type="entry name" value="Fibronectin type III"/>
    <property type="match status" value="3"/>
</dbReference>
<dbReference type="CDD" id="cd00063">
    <property type="entry name" value="FN3"/>
    <property type="match status" value="3"/>
</dbReference>
<dbReference type="InterPro" id="IPR013783">
    <property type="entry name" value="Ig-like_fold"/>
</dbReference>
<dbReference type="Pfam" id="PF00041">
    <property type="entry name" value="fn3"/>
    <property type="match status" value="2"/>
</dbReference>
<dbReference type="AlphaFoldDB" id="A0A327NM55"/>
<sequence>MGTPNWITLSGLVGESYSSANYTLTGLTNNTTYEWQFKNVCGAVESSAYTYLSTFRTTCRIPTGLSNTPTSKGATLSWYVSLTPDPGTTFTLQYRPVGNPTWTTVTSLTTSDYSLTGLTSGTTYEWHVLTKCTANSASDYSITKTFTTGCNQLVANNLKSLLVTSSSAQLVWTVVNDPNVNYYIIYRPVGEANWINLDGLTASSTGGVYNLTGLTNNTSYEWQIAPLCPDQPGFYIAGPTFTTQCQTPLYPYAASKTTSALLSWNQMGVDVSYEVRYRLAGAASWTTVSSISTNSYSLTGLTGSTNYEYQVRTQCATGDYTDFTSWVRFTTYSCDMPTSSYPSVTNLTTTSATLNWSYFYADASTRYAIRYRVVGSPGWTTLTNIIGSSYSNSLNLTGLIPGTPYEWQISTLCSPTASSAFTASNTFQTRIICSGMYTIQTGAWNDPAIWSCNRIPTNTDVVQIKHIVLVPVSYIANAQQVGFDTGQKLSFGTNAQLKLGF</sequence>
<dbReference type="InterPro" id="IPR036116">
    <property type="entry name" value="FN3_sf"/>
</dbReference>
<dbReference type="SMART" id="SM00060">
    <property type="entry name" value="FN3"/>
    <property type="match status" value="4"/>
</dbReference>
<organism evidence="3 4">
    <name type="scientific">Spirosoma telluris</name>
    <dbReference type="NCBI Taxonomy" id="2183553"/>
    <lineage>
        <taxon>Bacteria</taxon>
        <taxon>Pseudomonadati</taxon>
        <taxon>Bacteroidota</taxon>
        <taxon>Cytophagia</taxon>
        <taxon>Cytophagales</taxon>
        <taxon>Cytophagaceae</taxon>
        <taxon>Spirosoma</taxon>
    </lineage>
</organism>
<dbReference type="EMBL" id="QLII01000001">
    <property type="protein sequence ID" value="RAI76420.1"/>
    <property type="molecule type" value="Genomic_DNA"/>
</dbReference>
<reference evidence="3 4" key="1">
    <citation type="submission" date="2018-06" db="EMBL/GenBank/DDBJ databases">
        <title>Spirosoma sp. HMF3257 Genome sequencing and assembly.</title>
        <authorList>
            <person name="Kang H."/>
            <person name="Cha I."/>
            <person name="Kim H."/>
            <person name="Kang J."/>
            <person name="Joh K."/>
        </authorList>
    </citation>
    <scope>NUCLEOTIDE SEQUENCE [LARGE SCALE GENOMIC DNA]</scope>
    <source>
        <strain evidence="3 4">HMF3257</strain>
    </source>
</reference>
<dbReference type="PANTHER" id="PTHR46708:SF2">
    <property type="entry name" value="FIBRONECTIN TYPE-III DOMAIN-CONTAINING PROTEIN"/>
    <property type="match status" value="1"/>
</dbReference>
<dbReference type="PROSITE" id="PS50853">
    <property type="entry name" value="FN3"/>
    <property type="match status" value="3"/>
</dbReference>
<proteinExistence type="predicted"/>
<dbReference type="PANTHER" id="PTHR46708">
    <property type="entry name" value="TENASCIN"/>
    <property type="match status" value="1"/>
</dbReference>
<name>A0A327NM55_9BACT</name>
<evidence type="ECO:0000259" key="2">
    <source>
        <dbReference type="PROSITE" id="PS50853"/>
    </source>
</evidence>
<dbReference type="InterPro" id="IPR003961">
    <property type="entry name" value="FN3_dom"/>
</dbReference>
<dbReference type="Gene3D" id="2.60.40.10">
    <property type="entry name" value="Immunoglobulins"/>
    <property type="match status" value="4"/>
</dbReference>
<protein>
    <recommendedName>
        <fullName evidence="2">Fibronectin type-III domain-containing protein</fullName>
    </recommendedName>
</protein>
<evidence type="ECO:0000256" key="1">
    <source>
        <dbReference type="ARBA" id="ARBA00022737"/>
    </source>
</evidence>
<accession>A0A327NM55</accession>
<keyword evidence="1" id="KW-0677">Repeat</keyword>
<dbReference type="Proteomes" id="UP000249016">
    <property type="component" value="Unassembled WGS sequence"/>
</dbReference>
<comment type="caution">
    <text evidence="3">The sequence shown here is derived from an EMBL/GenBank/DDBJ whole genome shotgun (WGS) entry which is preliminary data.</text>
</comment>
<keyword evidence="4" id="KW-1185">Reference proteome</keyword>
<gene>
    <name evidence="3" type="ORF">HMF3257_23745</name>
</gene>
<evidence type="ECO:0000313" key="3">
    <source>
        <dbReference type="EMBL" id="RAI76420.1"/>
    </source>
</evidence>
<dbReference type="OrthoDB" id="652507at2"/>
<dbReference type="InterPro" id="IPR050991">
    <property type="entry name" value="ECM_Regulatory_Proteins"/>
</dbReference>
<evidence type="ECO:0000313" key="4">
    <source>
        <dbReference type="Proteomes" id="UP000249016"/>
    </source>
</evidence>
<feature type="domain" description="Fibronectin type-III" evidence="2">
    <location>
        <begin position="245"/>
        <end position="334"/>
    </location>
</feature>
<feature type="domain" description="Fibronectin type-III" evidence="2">
    <location>
        <begin position="58"/>
        <end position="151"/>
    </location>
</feature>
<dbReference type="RefSeq" id="WP_111346011.1">
    <property type="nucleotide sequence ID" value="NZ_QLII01000001.1"/>
</dbReference>
<feature type="domain" description="Fibronectin type-III" evidence="2">
    <location>
        <begin position="338"/>
        <end position="432"/>
    </location>
</feature>